<dbReference type="Proteomes" id="UP001170379">
    <property type="component" value="Unassembled WGS sequence"/>
</dbReference>
<name>A0ABT7C7B0_9MICO</name>
<accession>A0ABT7C7B0</accession>
<dbReference type="Pfam" id="PF13560">
    <property type="entry name" value="HTH_31"/>
    <property type="match status" value="1"/>
</dbReference>
<evidence type="ECO:0000313" key="2">
    <source>
        <dbReference type="EMBL" id="MDJ1370677.1"/>
    </source>
</evidence>
<feature type="domain" description="HTH cro/C1-type" evidence="1">
    <location>
        <begin position="13"/>
        <end position="67"/>
    </location>
</feature>
<evidence type="ECO:0000313" key="3">
    <source>
        <dbReference type="Proteomes" id="UP001170379"/>
    </source>
</evidence>
<protein>
    <submittedName>
        <fullName evidence="2">XRE family transcriptional regulator</fullName>
    </submittedName>
</protein>
<reference evidence="2" key="2">
    <citation type="journal article" date="2022" name="Sci. Rep.">
        <title>In silico prediction of the enzymes involved in the degradation of the herbicide molinate by Gulosibacter molinativorax ON4T.</title>
        <authorList>
            <person name="Lopes A.R."/>
            <person name="Bunin E."/>
            <person name="Viana A.T."/>
            <person name="Froufe H."/>
            <person name="Munoz-Merida A."/>
            <person name="Pinho D."/>
            <person name="Figueiredo J."/>
            <person name="Barroso C."/>
            <person name="Vaz-Moreira I."/>
            <person name="Bellanger X."/>
            <person name="Egas C."/>
            <person name="Nunes O.C."/>
        </authorList>
    </citation>
    <scope>NUCLEOTIDE SEQUENCE</scope>
    <source>
        <strain evidence="2">ON4</strain>
    </source>
</reference>
<keyword evidence="3" id="KW-1185">Reference proteome</keyword>
<dbReference type="SUPFAM" id="SSF47413">
    <property type="entry name" value="lambda repressor-like DNA-binding domains"/>
    <property type="match status" value="1"/>
</dbReference>
<proteinExistence type="predicted"/>
<sequence>MEHMTSKRIAAEVRAIIARDQLSQSVVAKAANLSDSQFSRRLNGHIPFSADEVAAIAKAIGTNVSVLYGETAYAA</sequence>
<organism evidence="2 3">
    <name type="scientific">Gulosibacter molinativorax</name>
    <dbReference type="NCBI Taxonomy" id="256821"/>
    <lineage>
        <taxon>Bacteria</taxon>
        <taxon>Bacillati</taxon>
        <taxon>Actinomycetota</taxon>
        <taxon>Actinomycetes</taxon>
        <taxon>Micrococcales</taxon>
        <taxon>Microbacteriaceae</taxon>
        <taxon>Gulosibacter</taxon>
    </lineage>
</organism>
<evidence type="ECO:0000259" key="1">
    <source>
        <dbReference type="PROSITE" id="PS50943"/>
    </source>
</evidence>
<reference evidence="2" key="1">
    <citation type="submission" date="2018-03" db="EMBL/GenBank/DDBJ databases">
        <authorList>
            <person name="Nunes O.C."/>
            <person name="Lopes A.R."/>
            <person name="Froufe H."/>
            <person name="Munoz-Merida A."/>
            <person name="Barroso C."/>
            <person name="Egas C."/>
        </authorList>
    </citation>
    <scope>NUCLEOTIDE SEQUENCE</scope>
    <source>
        <strain evidence="2">ON4</strain>
    </source>
</reference>
<gene>
    <name evidence="2" type="ORF">C7K25_04735</name>
</gene>
<dbReference type="SMART" id="SM00530">
    <property type="entry name" value="HTH_XRE"/>
    <property type="match status" value="1"/>
</dbReference>
<dbReference type="CDD" id="cd00093">
    <property type="entry name" value="HTH_XRE"/>
    <property type="match status" value="1"/>
</dbReference>
<comment type="caution">
    <text evidence="2">The sequence shown here is derived from an EMBL/GenBank/DDBJ whole genome shotgun (WGS) entry which is preliminary data.</text>
</comment>
<dbReference type="PROSITE" id="PS50943">
    <property type="entry name" value="HTH_CROC1"/>
    <property type="match status" value="1"/>
</dbReference>
<dbReference type="EMBL" id="PXVD01000006">
    <property type="protein sequence ID" value="MDJ1370677.1"/>
    <property type="molecule type" value="Genomic_DNA"/>
</dbReference>
<dbReference type="InterPro" id="IPR010982">
    <property type="entry name" value="Lambda_DNA-bd_dom_sf"/>
</dbReference>
<dbReference type="InterPro" id="IPR001387">
    <property type="entry name" value="Cro/C1-type_HTH"/>
</dbReference>
<dbReference type="Gene3D" id="1.10.260.40">
    <property type="entry name" value="lambda repressor-like DNA-binding domains"/>
    <property type="match status" value="1"/>
</dbReference>